<dbReference type="Gene3D" id="3.40.50.2000">
    <property type="entry name" value="Glycogen Phosphorylase B"/>
    <property type="match status" value="2"/>
</dbReference>
<keyword evidence="1" id="KW-0808">Transferase</keyword>
<keyword evidence="1" id="KW-0328">Glycosyltransferase</keyword>
<proteinExistence type="predicted"/>
<dbReference type="EMBL" id="CP073754">
    <property type="protein sequence ID" value="QWF70824.1"/>
    <property type="molecule type" value="Genomic_DNA"/>
</dbReference>
<dbReference type="GO" id="GO:0016757">
    <property type="term" value="F:glycosyltransferase activity"/>
    <property type="evidence" value="ECO:0007669"/>
    <property type="project" value="UniProtKB-KW"/>
</dbReference>
<dbReference type="Proteomes" id="UP000676649">
    <property type="component" value="Chromosome"/>
</dbReference>
<dbReference type="AlphaFoldDB" id="A0A975MNY8"/>
<evidence type="ECO:0000313" key="2">
    <source>
        <dbReference type="Proteomes" id="UP000676649"/>
    </source>
</evidence>
<protein>
    <submittedName>
        <fullName evidence="1">Glycosyltransferase</fullName>
        <ecNumber evidence="1">2.4.-.-</ecNumber>
    </submittedName>
</protein>
<evidence type="ECO:0000313" key="1">
    <source>
        <dbReference type="EMBL" id="QWF70824.1"/>
    </source>
</evidence>
<dbReference type="SUPFAM" id="SSF53756">
    <property type="entry name" value="UDP-Glycosyltransferase/glycogen phosphorylase"/>
    <property type="match status" value="1"/>
</dbReference>
<organism evidence="1 2">
    <name type="scientific">Methylomonas paludis</name>
    <dbReference type="NCBI Taxonomy" id="1173101"/>
    <lineage>
        <taxon>Bacteria</taxon>
        <taxon>Pseudomonadati</taxon>
        <taxon>Pseudomonadota</taxon>
        <taxon>Gammaproteobacteria</taxon>
        <taxon>Methylococcales</taxon>
        <taxon>Methylococcaceae</taxon>
        <taxon>Methylomonas</taxon>
    </lineage>
</organism>
<keyword evidence="2" id="KW-1185">Reference proteome</keyword>
<dbReference type="KEGG" id="mpad:KEF85_16150"/>
<accession>A0A975MNY8</accession>
<name>A0A975MNY8_9GAMM</name>
<dbReference type="RefSeq" id="WP_215582272.1">
    <property type="nucleotide sequence ID" value="NZ_CP073754.1"/>
</dbReference>
<dbReference type="EC" id="2.4.-.-" evidence="1"/>
<sequence>MKLKPWIGHRVREIFVHLTWFFQPKSDLTVAIFPSGDKSQGSSNLRAIEIGKALTKLGWRVSVVPMQLEYSQRLRILQLQKPKVIFLQKARHSLNRPGLYQNIPIVFDIDDADYLDPLQFDGIVDCLSASKAVIAGSSIVANWCKAFNSSVDVVWTGTPVAIAANEAIPSAKRAPIVAWACSMSLGYPVEAEFVVNTLVLLAERINFEFWLYGVDSEPQADLLFGRLREKGIALRYFNFMPYQNFINSLGAVSVGLNPLLPEQSAYSQGKSFGKVLAYLVANVAIVASDAVDHRGFFEHKKNGMLADRSEEWVESIYELLVNSDLRQSLVENAYNDYCTKLTTEVAAKKVSTILSAVISNYDPKKHQS</sequence>
<gene>
    <name evidence="1" type="ORF">KEF85_16150</name>
</gene>
<reference evidence="1" key="1">
    <citation type="submission" date="2021-04" db="EMBL/GenBank/DDBJ databases">
        <title>Draft genome sequence data of methanotrophic Methylovulum sp. strain S1L and Methylomonas sp. strain S2AM isolated from boreal lake water columns.</title>
        <authorList>
            <person name="Rissanen A.J."/>
            <person name="Mangayil R."/>
            <person name="Svenning M.M."/>
            <person name="Khanongnuch R."/>
        </authorList>
    </citation>
    <scope>NUCLEOTIDE SEQUENCE</scope>
    <source>
        <strain evidence="1">S2AM</strain>
    </source>
</reference>